<dbReference type="Proteomes" id="UP000248745">
    <property type="component" value="Unassembled WGS sequence"/>
</dbReference>
<gene>
    <name evidence="1" type="ORF">DN068_15875</name>
</gene>
<dbReference type="SUPFAM" id="SSF117070">
    <property type="entry name" value="LEA14-like"/>
    <property type="match status" value="1"/>
</dbReference>
<dbReference type="AlphaFoldDB" id="A0A2W2AD37"/>
<keyword evidence="2" id="KW-1185">Reference proteome</keyword>
<protein>
    <recommendedName>
        <fullName evidence="3">Late embryogenesis abundant protein LEA-2 subgroup domain-containing protein</fullName>
    </recommendedName>
</protein>
<dbReference type="RefSeq" id="WP_110999926.1">
    <property type="nucleotide sequence ID" value="NZ_QKTW01000022.1"/>
</dbReference>
<reference evidence="1 2" key="1">
    <citation type="submission" date="2018-06" db="EMBL/GenBank/DDBJ databases">
        <title>Mucibacter soli gen. nov., sp. nov., a new member of the family Chitinophagaceae producing mucin.</title>
        <authorList>
            <person name="Kim M.-K."/>
            <person name="Park S."/>
            <person name="Kim T.-S."/>
            <person name="Joung Y."/>
            <person name="Han J.-H."/>
            <person name="Kim S.B."/>
        </authorList>
    </citation>
    <scope>NUCLEOTIDE SEQUENCE [LARGE SCALE GENOMIC DNA]</scope>
    <source>
        <strain evidence="1 2">R1-15</strain>
    </source>
</reference>
<accession>A0A2W2AD37</accession>
<sequence length="166" mass="17648">MNTMVKVGIGVGAFFIVNRMLQLNKLAANVTVSLAKIRVHKVNLSGIEIAATAKINNPSNVSVTIINPVVRLWNNKGALIAESPATGQSFPIAANRQSEVGEISLPLSWTTILPLLGIKDIASIIALFGKDGTKGLLKSFSSPIAMTVIMQVEGMTIETPKTIINK</sequence>
<name>A0A2W2AD37_9BACT</name>
<evidence type="ECO:0000313" key="2">
    <source>
        <dbReference type="Proteomes" id="UP000248745"/>
    </source>
</evidence>
<dbReference type="OrthoDB" id="979153at2"/>
<dbReference type="Gene3D" id="2.60.40.1820">
    <property type="match status" value="1"/>
</dbReference>
<comment type="caution">
    <text evidence="1">The sequence shown here is derived from an EMBL/GenBank/DDBJ whole genome shotgun (WGS) entry which is preliminary data.</text>
</comment>
<evidence type="ECO:0000313" key="1">
    <source>
        <dbReference type="EMBL" id="PZF71552.1"/>
    </source>
</evidence>
<evidence type="ECO:0008006" key="3">
    <source>
        <dbReference type="Google" id="ProtNLM"/>
    </source>
</evidence>
<organism evidence="1 2">
    <name type="scientific">Taibaiella soli</name>
    <dbReference type="NCBI Taxonomy" id="1649169"/>
    <lineage>
        <taxon>Bacteria</taxon>
        <taxon>Pseudomonadati</taxon>
        <taxon>Bacteroidota</taxon>
        <taxon>Chitinophagia</taxon>
        <taxon>Chitinophagales</taxon>
        <taxon>Chitinophagaceae</taxon>
        <taxon>Taibaiella</taxon>
    </lineage>
</organism>
<dbReference type="EMBL" id="QKTW01000022">
    <property type="protein sequence ID" value="PZF71552.1"/>
    <property type="molecule type" value="Genomic_DNA"/>
</dbReference>
<proteinExistence type="predicted"/>